<evidence type="ECO:0000313" key="1">
    <source>
        <dbReference type="EMBL" id="PQQ09248.1"/>
    </source>
</evidence>
<dbReference type="InterPro" id="IPR004158">
    <property type="entry name" value="DUF247_pln"/>
</dbReference>
<evidence type="ECO:0000313" key="2">
    <source>
        <dbReference type="Proteomes" id="UP000250321"/>
    </source>
</evidence>
<gene>
    <name evidence="1" type="ORF">Pyn_26246</name>
</gene>
<dbReference type="PANTHER" id="PTHR31170:SF17">
    <property type="match status" value="1"/>
</dbReference>
<organism evidence="1 2">
    <name type="scientific">Prunus yedoensis var. nudiflora</name>
    <dbReference type="NCBI Taxonomy" id="2094558"/>
    <lineage>
        <taxon>Eukaryota</taxon>
        <taxon>Viridiplantae</taxon>
        <taxon>Streptophyta</taxon>
        <taxon>Embryophyta</taxon>
        <taxon>Tracheophyta</taxon>
        <taxon>Spermatophyta</taxon>
        <taxon>Magnoliopsida</taxon>
        <taxon>eudicotyledons</taxon>
        <taxon>Gunneridae</taxon>
        <taxon>Pentapetalae</taxon>
        <taxon>rosids</taxon>
        <taxon>fabids</taxon>
        <taxon>Rosales</taxon>
        <taxon>Rosaceae</taxon>
        <taxon>Amygdaloideae</taxon>
        <taxon>Amygdaleae</taxon>
        <taxon>Prunus</taxon>
    </lineage>
</organism>
<proteinExistence type="predicted"/>
<sequence>MEAVKQWYLDNLLTRMEISSQEFIQHINDETENGITEFEKRARSFYAEPLAHLKEKEFMEIMILDGCFVIQLLWKIVNGKKDDDDPILNMDCMFQYVCHDLLLLENQLPWFVLSALYKVTLGKRYGGPPFSELLLCAFSSLNSILKKYFNSYLDCLDLNDDRVDEN</sequence>
<reference evidence="1 2" key="1">
    <citation type="submission" date="2018-02" db="EMBL/GenBank/DDBJ databases">
        <title>Draft genome of wild Prunus yedoensis var. nudiflora.</title>
        <authorList>
            <person name="Baek S."/>
            <person name="Kim J.-H."/>
            <person name="Choi K."/>
            <person name="Kim G.-B."/>
            <person name="Cho A."/>
            <person name="Jang H."/>
            <person name="Shin C.-H."/>
            <person name="Yu H.-J."/>
            <person name="Mun J.-H."/>
        </authorList>
    </citation>
    <scope>NUCLEOTIDE SEQUENCE [LARGE SCALE GENOMIC DNA]</scope>
    <source>
        <strain evidence="2">cv. Jeju island</strain>
        <tissue evidence="1">Leaf</tissue>
    </source>
</reference>
<keyword evidence="2" id="KW-1185">Reference proteome</keyword>
<dbReference type="Proteomes" id="UP000250321">
    <property type="component" value="Unassembled WGS sequence"/>
</dbReference>
<dbReference type="AlphaFoldDB" id="A0A314YWN0"/>
<name>A0A314YWN0_PRUYE</name>
<dbReference type="Pfam" id="PF03140">
    <property type="entry name" value="DUF247"/>
    <property type="match status" value="1"/>
</dbReference>
<accession>A0A314YWN0</accession>
<dbReference type="OrthoDB" id="1184974at2759"/>
<dbReference type="PANTHER" id="PTHR31170">
    <property type="entry name" value="BNAC04G53230D PROTEIN"/>
    <property type="match status" value="1"/>
</dbReference>
<dbReference type="EMBL" id="PJQY01000635">
    <property type="protein sequence ID" value="PQQ09248.1"/>
    <property type="molecule type" value="Genomic_DNA"/>
</dbReference>
<protein>
    <submittedName>
        <fullName evidence="1">UPF0481 protein</fullName>
    </submittedName>
</protein>
<dbReference type="STRING" id="2094558.A0A314YWN0"/>
<comment type="caution">
    <text evidence="1">The sequence shown here is derived from an EMBL/GenBank/DDBJ whole genome shotgun (WGS) entry which is preliminary data.</text>
</comment>